<dbReference type="EMBL" id="QRVL01000002">
    <property type="protein sequence ID" value="RGS41523.1"/>
    <property type="molecule type" value="Genomic_DNA"/>
</dbReference>
<dbReference type="CDD" id="cd00229">
    <property type="entry name" value="SGNH_hydrolase"/>
    <property type="match status" value="1"/>
</dbReference>
<dbReference type="Proteomes" id="UP000266172">
    <property type="component" value="Unassembled WGS sequence"/>
</dbReference>
<dbReference type="PANTHER" id="PTHR34407">
    <property type="entry name" value="EXPRESSED PROTEIN"/>
    <property type="match status" value="1"/>
</dbReference>
<dbReference type="PANTHER" id="PTHR34407:SF1">
    <property type="entry name" value="SGNH HYDROLASE-TYPE ESTERASE DOMAIN-CONTAINING PROTEIN"/>
    <property type="match status" value="1"/>
</dbReference>
<accession>A0A395VCS0</accession>
<name>A0A395VCS0_9FIRM</name>
<keyword evidence="2" id="KW-0378">Hydrolase</keyword>
<dbReference type="InterPro" id="IPR036514">
    <property type="entry name" value="SGNH_hydro_sf"/>
</dbReference>
<organism evidence="2 3">
    <name type="scientific">Roseburia hominis</name>
    <dbReference type="NCBI Taxonomy" id="301301"/>
    <lineage>
        <taxon>Bacteria</taxon>
        <taxon>Bacillati</taxon>
        <taxon>Bacillota</taxon>
        <taxon>Clostridia</taxon>
        <taxon>Lachnospirales</taxon>
        <taxon>Lachnospiraceae</taxon>
        <taxon>Roseburia</taxon>
    </lineage>
</organism>
<gene>
    <name evidence="2" type="ORF">DWX93_05230</name>
</gene>
<dbReference type="AlphaFoldDB" id="A0A395VCS0"/>
<dbReference type="SUPFAM" id="SSF52266">
    <property type="entry name" value="SGNH hydrolase"/>
    <property type="match status" value="1"/>
</dbReference>
<proteinExistence type="predicted"/>
<evidence type="ECO:0000259" key="1">
    <source>
        <dbReference type="Pfam" id="PF13472"/>
    </source>
</evidence>
<dbReference type="Gene3D" id="3.40.50.1110">
    <property type="entry name" value="SGNH hydrolase"/>
    <property type="match status" value="1"/>
</dbReference>
<feature type="domain" description="SGNH hydrolase-type esterase" evidence="1">
    <location>
        <begin position="37"/>
        <end position="201"/>
    </location>
</feature>
<reference evidence="2 3" key="1">
    <citation type="submission" date="2018-08" db="EMBL/GenBank/DDBJ databases">
        <title>A genome reference for cultivated species of the human gut microbiota.</title>
        <authorList>
            <person name="Zou Y."/>
            <person name="Xue W."/>
            <person name="Luo G."/>
        </authorList>
    </citation>
    <scope>NUCLEOTIDE SEQUENCE [LARGE SCALE GENOMIC DNA]</scope>
    <source>
        <strain evidence="2 3">AF22-12AC</strain>
    </source>
</reference>
<dbReference type="RefSeq" id="WP_118096899.1">
    <property type="nucleotide sequence ID" value="NZ_CATVZQ010000005.1"/>
</dbReference>
<dbReference type="GO" id="GO:0016787">
    <property type="term" value="F:hydrolase activity"/>
    <property type="evidence" value="ECO:0007669"/>
    <property type="project" value="UniProtKB-KW"/>
</dbReference>
<evidence type="ECO:0000313" key="3">
    <source>
        <dbReference type="Proteomes" id="UP000266172"/>
    </source>
</evidence>
<dbReference type="InterPro" id="IPR013830">
    <property type="entry name" value="SGNH_hydro"/>
</dbReference>
<dbReference type="Pfam" id="PF13472">
    <property type="entry name" value="Lipase_GDSL_2"/>
    <property type="match status" value="1"/>
</dbReference>
<sequence length="387" mass="42327">MNMQIDLEKGIANVGDVSRIREVMARAKRGGRLVIGFIGGSITQGSLSSTPQTCYAYRVYTWWKETFPQAEFVYCNAGIGGTTSEFGAARVGTDLLAERPDFVIVEFSVNDESTEHFKETYEGLVRKILGAAWNPAVLLVHNVFYHNGANAQMMHAAIGRHYDLPSVSMQSSIYPEVVAGRIENRAITPDDLHPNDEGHALVASVITYFLEQVRSGKLTGSNTSFAPGAKLPAPLTKNAYEDSVRIRNAAAPDMAGLQQPTLDGFTPDETAQNEITDCFRYGWTAKKTGDAITFLAEGSCIAVQYRKSVKLPAPAALAVVDDDTEHAVRLDANFDETWGDKLELATLLEHGKEGRHTVTIRLAETHEDDAVPFYLVSVIAAGRRGRD</sequence>
<evidence type="ECO:0000313" key="2">
    <source>
        <dbReference type="EMBL" id="RGS41523.1"/>
    </source>
</evidence>
<comment type="caution">
    <text evidence="2">The sequence shown here is derived from an EMBL/GenBank/DDBJ whole genome shotgun (WGS) entry which is preliminary data.</text>
</comment>
<protein>
    <submittedName>
        <fullName evidence="2">SGNH/GDSL hydrolase family protein</fullName>
    </submittedName>
</protein>